<dbReference type="SUPFAM" id="SSF52833">
    <property type="entry name" value="Thioredoxin-like"/>
    <property type="match status" value="1"/>
</dbReference>
<dbReference type="STRING" id="1212489.Ldro_0364"/>
<protein>
    <submittedName>
        <fullName evidence="4">Thioredoxin</fullName>
    </submittedName>
</protein>
<dbReference type="Gene3D" id="3.40.30.10">
    <property type="entry name" value="Glutaredoxin"/>
    <property type="match status" value="1"/>
</dbReference>
<evidence type="ECO:0000256" key="1">
    <source>
        <dbReference type="ARBA" id="ARBA00023157"/>
    </source>
</evidence>
<accession>A0A0W0TBM9</accession>
<organism evidence="4 5">
    <name type="scientific">Legionella drozanskii LLAP-1</name>
    <dbReference type="NCBI Taxonomy" id="1212489"/>
    <lineage>
        <taxon>Bacteria</taxon>
        <taxon>Pseudomonadati</taxon>
        <taxon>Pseudomonadota</taxon>
        <taxon>Gammaproteobacteria</taxon>
        <taxon>Legionellales</taxon>
        <taxon>Legionellaceae</taxon>
        <taxon>Legionella</taxon>
    </lineage>
</organism>
<dbReference type="Pfam" id="PF00085">
    <property type="entry name" value="Thioredoxin"/>
    <property type="match status" value="1"/>
</dbReference>
<keyword evidence="2" id="KW-0676">Redox-active center</keyword>
<dbReference type="InterPro" id="IPR013766">
    <property type="entry name" value="Thioredoxin_domain"/>
</dbReference>
<comment type="caution">
    <text evidence="4">The sequence shown here is derived from an EMBL/GenBank/DDBJ whole genome shotgun (WGS) entry which is preliminary data.</text>
</comment>
<feature type="domain" description="Thioredoxin" evidence="3">
    <location>
        <begin position="1"/>
        <end position="105"/>
    </location>
</feature>
<dbReference type="PROSITE" id="PS00194">
    <property type="entry name" value="THIOREDOXIN_1"/>
    <property type="match status" value="1"/>
</dbReference>
<dbReference type="GO" id="GO:0015035">
    <property type="term" value="F:protein-disulfide reductase activity"/>
    <property type="evidence" value="ECO:0007669"/>
    <property type="project" value="TreeGrafter"/>
</dbReference>
<evidence type="ECO:0000259" key="3">
    <source>
        <dbReference type="PROSITE" id="PS51352"/>
    </source>
</evidence>
<dbReference type="OrthoDB" id="9790390at2"/>
<dbReference type="PATRIC" id="fig|1212489.4.peg.376"/>
<dbReference type="RefSeq" id="WP_058494720.1">
    <property type="nucleotide sequence ID" value="NZ_CAAAIU010000003.1"/>
</dbReference>
<reference evidence="4 5" key="1">
    <citation type="submission" date="2015-11" db="EMBL/GenBank/DDBJ databases">
        <title>Genomic analysis of 38 Legionella species identifies large and diverse effector repertoires.</title>
        <authorList>
            <person name="Burstein D."/>
            <person name="Amaro F."/>
            <person name="Zusman T."/>
            <person name="Lifshitz Z."/>
            <person name="Cohen O."/>
            <person name="Gilbert J.A."/>
            <person name="Pupko T."/>
            <person name="Shuman H.A."/>
            <person name="Segal G."/>
        </authorList>
    </citation>
    <scope>NUCLEOTIDE SEQUENCE [LARGE SCALE GENOMIC DNA]</scope>
    <source>
        <strain evidence="4 5">ATCC 700990</strain>
    </source>
</reference>
<name>A0A0W0TBM9_9GAMM</name>
<dbReference type="InterPro" id="IPR036249">
    <property type="entry name" value="Thioredoxin-like_sf"/>
</dbReference>
<dbReference type="PROSITE" id="PS51352">
    <property type="entry name" value="THIOREDOXIN_2"/>
    <property type="match status" value="1"/>
</dbReference>
<evidence type="ECO:0000256" key="2">
    <source>
        <dbReference type="ARBA" id="ARBA00023284"/>
    </source>
</evidence>
<gene>
    <name evidence="4" type="primary">trxA3</name>
    <name evidence="4" type="ORF">Ldro_0364</name>
</gene>
<dbReference type="InterPro" id="IPR017937">
    <property type="entry name" value="Thioredoxin_CS"/>
</dbReference>
<evidence type="ECO:0000313" key="4">
    <source>
        <dbReference type="EMBL" id="KTC92993.1"/>
    </source>
</evidence>
<proteinExistence type="predicted"/>
<dbReference type="EMBL" id="LNXY01000003">
    <property type="protein sequence ID" value="KTC92993.1"/>
    <property type="molecule type" value="Genomic_DNA"/>
</dbReference>
<keyword evidence="1" id="KW-1015">Disulfide bond</keyword>
<dbReference type="Proteomes" id="UP000054736">
    <property type="component" value="Unassembled WGS sequence"/>
</dbReference>
<dbReference type="GO" id="GO:0005829">
    <property type="term" value="C:cytosol"/>
    <property type="evidence" value="ECO:0007669"/>
    <property type="project" value="TreeGrafter"/>
</dbReference>
<keyword evidence="5" id="KW-1185">Reference proteome</keyword>
<sequence length="120" mass="13823">MPTYPLASNQFDELIKNNEIVFIDFWAEWCAPCKSFGVIYEQVADENPSIQFTKVNLEKEAELADYFQIRSIPHLMIFKQGILIYSEAGAMPESMLKDLLKQAIEIDVSEIRAKIDEEES</sequence>
<dbReference type="CDD" id="cd02947">
    <property type="entry name" value="TRX_family"/>
    <property type="match status" value="1"/>
</dbReference>
<dbReference type="PANTHER" id="PTHR45663:SF40">
    <property type="entry name" value="THIOREDOXIN 2"/>
    <property type="match status" value="1"/>
</dbReference>
<dbReference type="PRINTS" id="PR00421">
    <property type="entry name" value="THIOREDOXIN"/>
</dbReference>
<dbReference type="AlphaFoldDB" id="A0A0W0TBM9"/>
<dbReference type="PANTHER" id="PTHR45663">
    <property type="entry name" value="GEO12009P1"/>
    <property type="match status" value="1"/>
</dbReference>
<evidence type="ECO:0000313" key="5">
    <source>
        <dbReference type="Proteomes" id="UP000054736"/>
    </source>
</evidence>